<protein>
    <submittedName>
        <fullName evidence="2">Uncharacterized protein</fullName>
    </submittedName>
</protein>
<evidence type="ECO:0000313" key="2">
    <source>
        <dbReference type="EMBL" id="AGO87939.1"/>
    </source>
</evidence>
<proteinExistence type="predicted"/>
<sequence length="184" mass="20652">MDRYQFEDAISAYLENELNLSERQSFEKYMNANPDAKDLVESIKSTMRSVKNLSNVKASDNFMTNLYRKIEFEKNRPSKKIVERPSKSLFGFTPLYAGVMTVLVVSFITVGFNLWPTGGESISSMPAFTGNITESPVPVSSQPNGSINNNDVLAVTEGDSADTTLNKKKKFNLNDKVQFVKDQR</sequence>
<keyword evidence="1" id="KW-0812">Transmembrane</keyword>
<dbReference type="EMBL" id="KF170420">
    <property type="protein sequence ID" value="AGO87939.1"/>
    <property type="molecule type" value="Genomic_DNA"/>
</dbReference>
<organism evidence="2">
    <name type="scientific">uncultured bacterium FPPZ_5C6</name>
    <dbReference type="NCBI Taxonomy" id="1343849"/>
    <lineage>
        <taxon>Bacteria</taxon>
        <taxon>environmental samples</taxon>
    </lineage>
</organism>
<name>S4W7N8_9BACT</name>
<dbReference type="AlphaFoldDB" id="S4W7N8"/>
<evidence type="ECO:0000256" key="1">
    <source>
        <dbReference type="SAM" id="Phobius"/>
    </source>
</evidence>
<keyword evidence="1" id="KW-1133">Transmembrane helix</keyword>
<keyword evidence="1" id="KW-0472">Membrane</keyword>
<reference evidence="2" key="1">
    <citation type="journal article" date="2014" name="ISME J.">
        <title>Genomic properties of Marine Group A bacteria indicate a role in the marine sulfur cycle.</title>
        <authorList>
            <person name="Wright J.J."/>
            <person name="Mewis K."/>
            <person name="Hanson N.W."/>
            <person name="Konwar K.M."/>
            <person name="Maas K.R."/>
            <person name="Hallam S.J."/>
        </authorList>
    </citation>
    <scope>NUCLEOTIDE SEQUENCE</scope>
</reference>
<feature type="transmembrane region" description="Helical" evidence="1">
    <location>
        <begin position="89"/>
        <end position="115"/>
    </location>
</feature>
<accession>S4W7N8</accession>